<proteinExistence type="inferred from homology"/>
<gene>
    <name evidence="3" type="ORF">CLV82_1589</name>
</gene>
<dbReference type="Proteomes" id="UP000295468">
    <property type="component" value="Unassembled WGS sequence"/>
</dbReference>
<dbReference type="InterPro" id="IPR006016">
    <property type="entry name" value="UspA"/>
</dbReference>
<evidence type="ECO:0000256" key="1">
    <source>
        <dbReference type="ARBA" id="ARBA00008791"/>
    </source>
</evidence>
<comment type="similarity">
    <text evidence="1">Belongs to the universal stress protein A family.</text>
</comment>
<dbReference type="PANTHER" id="PTHR46268">
    <property type="entry name" value="STRESS RESPONSE PROTEIN NHAX"/>
    <property type="match status" value="1"/>
</dbReference>
<feature type="domain" description="UspA" evidence="2">
    <location>
        <begin position="2"/>
        <end position="146"/>
    </location>
</feature>
<dbReference type="SUPFAM" id="SSF52402">
    <property type="entry name" value="Adenine nucleotide alpha hydrolases-like"/>
    <property type="match status" value="2"/>
</dbReference>
<dbReference type="PRINTS" id="PR01438">
    <property type="entry name" value="UNVRSLSTRESS"/>
</dbReference>
<sequence length="282" mass="32304">MMKIILPTDFSENSFNAIRYALRLFEKEEVFFYLLHTYTPAVYRPEYILEFPGQIGLGDVLQQQAQEKLKAAAEQFKTEFNNPLHTFIPHEAFNTLVAEILEMTINEGAHMVIMGTQGATGAKEIFLGSNSAHVVKRSTCPVLLIPNEFEFEHLTEVLFPTDFEIAYDKHELSPMINLAKMQGSSIEILHIATGYPLAPDQKKHKEQLEKVLADVPHLFHELPPCEIIDGINQFQVKTKVNMLVMIRNKHTFFERLFIDPVIKKLAFHIKIPFMVMPHTNPG</sequence>
<comment type="caution">
    <text evidence="3">The sequence shown here is derived from an EMBL/GenBank/DDBJ whole genome shotgun (WGS) entry which is preliminary data.</text>
</comment>
<dbReference type="Pfam" id="PF00582">
    <property type="entry name" value="Usp"/>
    <property type="match status" value="1"/>
</dbReference>
<keyword evidence="4" id="KW-1185">Reference proteome</keyword>
<dbReference type="CDD" id="cd00293">
    <property type="entry name" value="USP-like"/>
    <property type="match status" value="2"/>
</dbReference>
<protein>
    <submittedName>
        <fullName evidence="3">Nucleotide-binding universal stress UspA family protein</fullName>
    </submittedName>
</protein>
<dbReference type="PANTHER" id="PTHR46268:SF6">
    <property type="entry name" value="UNIVERSAL STRESS PROTEIN UP12"/>
    <property type="match status" value="1"/>
</dbReference>
<organism evidence="3 4">
    <name type="scientific">Zeaxanthinibacter enoshimensis</name>
    <dbReference type="NCBI Taxonomy" id="392009"/>
    <lineage>
        <taxon>Bacteria</taxon>
        <taxon>Pseudomonadati</taxon>
        <taxon>Bacteroidota</taxon>
        <taxon>Flavobacteriia</taxon>
        <taxon>Flavobacteriales</taxon>
        <taxon>Flavobacteriaceae</taxon>
        <taxon>Zeaxanthinibacter</taxon>
    </lineage>
</organism>
<dbReference type="AlphaFoldDB" id="A0A4R6TKC3"/>
<dbReference type="InterPro" id="IPR006015">
    <property type="entry name" value="Universal_stress_UspA"/>
</dbReference>
<reference evidence="3 4" key="1">
    <citation type="submission" date="2019-03" db="EMBL/GenBank/DDBJ databases">
        <title>Genomic Encyclopedia of Archaeal and Bacterial Type Strains, Phase II (KMG-II): from individual species to whole genera.</title>
        <authorList>
            <person name="Goeker M."/>
        </authorList>
    </citation>
    <scope>NUCLEOTIDE SEQUENCE [LARGE SCALE GENOMIC DNA]</scope>
    <source>
        <strain evidence="3 4">DSM 18435</strain>
    </source>
</reference>
<dbReference type="EMBL" id="SNYI01000002">
    <property type="protein sequence ID" value="TDQ30892.1"/>
    <property type="molecule type" value="Genomic_DNA"/>
</dbReference>
<evidence type="ECO:0000259" key="2">
    <source>
        <dbReference type="Pfam" id="PF00582"/>
    </source>
</evidence>
<dbReference type="Gene3D" id="3.40.50.12370">
    <property type="match status" value="1"/>
</dbReference>
<name>A0A4R6TKC3_9FLAO</name>
<accession>A0A4R6TKC3</accession>
<dbReference type="OrthoDB" id="9788959at2"/>
<evidence type="ECO:0000313" key="3">
    <source>
        <dbReference type="EMBL" id="TDQ30892.1"/>
    </source>
</evidence>
<evidence type="ECO:0000313" key="4">
    <source>
        <dbReference type="Proteomes" id="UP000295468"/>
    </source>
</evidence>
<dbReference type="RefSeq" id="WP_133643764.1">
    <property type="nucleotide sequence ID" value="NZ_SNYI01000002.1"/>
</dbReference>